<accession>A0A1D1ZLQ4</accession>
<dbReference type="Pfam" id="PF04398">
    <property type="entry name" value="DUF538"/>
    <property type="match status" value="1"/>
</dbReference>
<dbReference type="InterPro" id="IPR007493">
    <property type="entry name" value="DUF538"/>
</dbReference>
<name>A0A1D1ZLQ4_9ARAE</name>
<dbReference type="GO" id="GO:0016301">
    <property type="term" value="F:kinase activity"/>
    <property type="evidence" value="ECO:0007669"/>
    <property type="project" value="UniProtKB-KW"/>
</dbReference>
<feature type="chain" id="PRO_5008901095" evidence="1">
    <location>
        <begin position="32"/>
        <end position="173"/>
    </location>
</feature>
<evidence type="ECO:0000313" key="2">
    <source>
        <dbReference type="EMBL" id="JAT67910.1"/>
    </source>
</evidence>
<dbReference type="PANTHER" id="PTHR31676:SF27">
    <property type="entry name" value="EXPRESSED PROTEIN"/>
    <property type="match status" value="1"/>
</dbReference>
<keyword evidence="2" id="KW-0808">Transferase</keyword>
<dbReference type="EMBL" id="GDJX01000026">
    <property type="protein sequence ID" value="JAT67910.1"/>
    <property type="molecule type" value="Transcribed_RNA"/>
</dbReference>
<dbReference type="InterPro" id="IPR036758">
    <property type="entry name" value="At5g01610-like"/>
</dbReference>
<gene>
    <name evidence="2" type="primary">lpxK_3</name>
    <name evidence="2" type="ORF">g.26735</name>
</gene>
<protein>
    <submittedName>
        <fullName evidence="2">Tetraacyldisaccharide 4'-kinase</fullName>
    </submittedName>
</protein>
<dbReference type="SUPFAM" id="SSF141562">
    <property type="entry name" value="At5g01610-like"/>
    <property type="match status" value="1"/>
</dbReference>
<proteinExistence type="predicted"/>
<keyword evidence="2" id="KW-0418">Kinase</keyword>
<dbReference type="PANTHER" id="PTHR31676">
    <property type="entry name" value="T31J12.3 PROTEIN-RELATED"/>
    <property type="match status" value="1"/>
</dbReference>
<keyword evidence="1" id="KW-0732">Signal</keyword>
<organism evidence="2">
    <name type="scientific">Anthurium amnicola</name>
    <dbReference type="NCBI Taxonomy" id="1678845"/>
    <lineage>
        <taxon>Eukaryota</taxon>
        <taxon>Viridiplantae</taxon>
        <taxon>Streptophyta</taxon>
        <taxon>Embryophyta</taxon>
        <taxon>Tracheophyta</taxon>
        <taxon>Spermatophyta</taxon>
        <taxon>Magnoliopsida</taxon>
        <taxon>Liliopsida</taxon>
        <taxon>Araceae</taxon>
        <taxon>Pothoideae</taxon>
        <taxon>Potheae</taxon>
        <taxon>Anthurium</taxon>
    </lineage>
</organism>
<evidence type="ECO:0000256" key="1">
    <source>
        <dbReference type="SAM" id="SignalP"/>
    </source>
</evidence>
<feature type="signal peptide" evidence="1">
    <location>
        <begin position="1"/>
        <end position="31"/>
    </location>
</feature>
<dbReference type="AlphaFoldDB" id="A0A1D1ZLQ4"/>
<dbReference type="Gene3D" id="2.30.240.10">
    <property type="entry name" value="At5g01610-like"/>
    <property type="match status" value="1"/>
</dbReference>
<reference evidence="2" key="1">
    <citation type="submission" date="2015-07" db="EMBL/GenBank/DDBJ databases">
        <title>Transcriptome Assembly of Anthurium amnicola.</title>
        <authorList>
            <person name="Suzuki J."/>
        </authorList>
    </citation>
    <scope>NUCLEOTIDE SEQUENCE</scope>
</reference>
<sequence>MTQIMASIPRSTLPLLLGLFLTSSLATPAEAGDAPAAAGDAPPTAYEMLERHGFPRGILPEGVESYVLREDGSFEVYLGGRRDCDFAVEGGYLLNYKRRITGRLDEASGALRQLKGVSVKVLFVWFGISEVVHGGDVLSFHLGPLSASFPLSNFEECPRCRCGFDCAAMVSDS</sequence>